<dbReference type="InterPro" id="IPR011051">
    <property type="entry name" value="RmlC_Cupin_sf"/>
</dbReference>
<dbReference type="PIRSF" id="PIRSF019307">
    <property type="entry name" value="UCP019307"/>
    <property type="match status" value="1"/>
</dbReference>
<dbReference type="InterPro" id="IPR047121">
    <property type="entry name" value="YjiB-like"/>
</dbReference>
<dbReference type="InterPro" id="IPR014710">
    <property type="entry name" value="RmlC-like_jellyroll"/>
</dbReference>
<dbReference type="InterPro" id="IPR013096">
    <property type="entry name" value="Cupin_2"/>
</dbReference>
<feature type="domain" description="Cupin type-2" evidence="1">
    <location>
        <begin position="60"/>
        <end position="106"/>
    </location>
</feature>
<evidence type="ECO:0000313" key="2">
    <source>
        <dbReference type="EMBL" id="MED5018774.1"/>
    </source>
</evidence>
<dbReference type="Gene3D" id="2.60.120.10">
    <property type="entry name" value="Jelly Rolls"/>
    <property type="match status" value="1"/>
</dbReference>
<dbReference type="SUPFAM" id="SSF51182">
    <property type="entry name" value="RmlC-like cupins"/>
    <property type="match status" value="1"/>
</dbReference>
<comment type="caution">
    <text evidence="2">The sequence shown here is derived from an EMBL/GenBank/DDBJ whole genome shotgun (WGS) entry which is preliminary data.</text>
</comment>
<dbReference type="PANTHER" id="PTHR36448">
    <property type="entry name" value="BLR7373 PROTEIN"/>
    <property type="match status" value="1"/>
</dbReference>
<dbReference type="RefSeq" id="WP_328279311.1">
    <property type="nucleotide sequence ID" value="NZ_JARTLD010000037.1"/>
</dbReference>
<gene>
    <name evidence="2" type="ORF">P9847_15805</name>
</gene>
<dbReference type="EMBL" id="JARTLD010000037">
    <property type="protein sequence ID" value="MED5018774.1"/>
    <property type="molecule type" value="Genomic_DNA"/>
</dbReference>
<proteinExistence type="predicted"/>
<keyword evidence="3" id="KW-1185">Reference proteome</keyword>
<protein>
    <submittedName>
        <fullName evidence="2">Cupin domain-containing protein</fullName>
    </submittedName>
</protein>
<dbReference type="Pfam" id="PF07883">
    <property type="entry name" value="Cupin_2"/>
    <property type="match status" value="1"/>
</dbReference>
<evidence type="ECO:0000259" key="1">
    <source>
        <dbReference type="Pfam" id="PF07883"/>
    </source>
</evidence>
<dbReference type="CDD" id="cd02219">
    <property type="entry name" value="cupin_YjlB-like"/>
    <property type="match status" value="1"/>
</dbReference>
<name>A0ABU6PV80_9BACL</name>
<sequence length="172" mass="18916">MYGAEINTFYFKDDGSIPNNPSLPVLVYRGVLRDDPAQAERIFNQNGWLNSWTNGVFGYHHYHSITHEVLGVAGGTAILQLGGENGRRVELRAGDVVVLPAGTGHQKISSSPDFSVVGAYPDGMDYNMCTGKPDERPRVLEEIRHVPLPRTDPLFGASGPLKDAWKPVKEGW</sequence>
<dbReference type="InterPro" id="IPR014500">
    <property type="entry name" value="UCP019307_cupin"/>
</dbReference>
<evidence type="ECO:0000313" key="3">
    <source>
        <dbReference type="Proteomes" id="UP001343257"/>
    </source>
</evidence>
<dbReference type="PANTHER" id="PTHR36448:SF2">
    <property type="entry name" value="CUPIN TYPE-1 DOMAIN-CONTAINING PROTEIN"/>
    <property type="match status" value="1"/>
</dbReference>
<organism evidence="2 3">
    <name type="scientific">Paenibacillus chibensis</name>
    <dbReference type="NCBI Taxonomy" id="59846"/>
    <lineage>
        <taxon>Bacteria</taxon>
        <taxon>Bacillati</taxon>
        <taxon>Bacillota</taxon>
        <taxon>Bacilli</taxon>
        <taxon>Bacillales</taxon>
        <taxon>Paenibacillaceae</taxon>
        <taxon>Paenibacillus</taxon>
    </lineage>
</organism>
<accession>A0ABU6PV80</accession>
<reference evidence="2 3" key="1">
    <citation type="submission" date="2023-03" db="EMBL/GenBank/DDBJ databases">
        <title>Bacillus Genome Sequencing.</title>
        <authorList>
            <person name="Dunlap C."/>
        </authorList>
    </citation>
    <scope>NUCLEOTIDE SEQUENCE [LARGE SCALE GENOMIC DNA]</scope>
    <source>
        <strain evidence="2 3">NRS-52</strain>
    </source>
</reference>
<dbReference type="Proteomes" id="UP001343257">
    <property type="component" value="Unassembled WGS sequence"/>
</dbReference>